<keyword evidence="2 5" id="KW-0812">Transmembrane</keyword>
<gene>
    <name evidence="7" type="ORF">FGF66_03065</name>
</gene>
<sequence>MQDSSRANLRAVFSLPVIVAALGYFVDIYDLVLFSIVRVPSLKAFGLQGQELIDYGVYLLNMQMIGMLLGGILWGWLGDVKGRLKIMFGSILIYSLANFANGFATSLEAYAVLRFIAGVGLAGELGAGITLVSEILHTKVRGYGTMLVASIGVTGAILANAVATHYDWRTAFFIGGALGLVLLVARFKVSESGMFQTMENKAAVSKGNLLALFTSRDRFFRYLNSILIGVPIWFVVGVLITFSPEFATALGIKGAVSAGNAVMFCYLGLVFGDLSSGLLSQVLQSRKKAVLVFLVLNIVSIALYFMQRDATPTFFYWVSFALGFSGGYWAIFVTVAAEQFGTNLRATVATTVPNLVRGMVVPITMLFQFTRGHFGLETGAIIVGAICMVAAFVSLAALEETFHKDLDYFEEFM</sequence>
<evidence type="ECO:0000259" key="6">
    <source>
        <dbReference type="PROSITE" id="PS50850"/>
    </source>
</evidence>
<feature type="transmembrane region" description="Helical" evidence="5">
    <location>
        <begin position="84"/>
        <end position="104"/>
    </location>
</feature>
<dbReference type="OrthoDB" id="9774156at2"/>
<dbReference type="AlphaFoldDB" id="A0A5C4S8P0"/>
<proteinExistence type="predicted"/>
<dbReference type="SUPFAM" id="SSF103473">
    <property type="entry name" value="MFS general substrate transporter"/>
    <property type="match status" value="1"/>
</dbReference>
<evidence type="ECO:0000256" key="4">
    <source>
        <dbReference type="ARBA" id="ARBA00023136"/>
    </source>
</evidence>
<feature type="transmembrane region" description="Helical" evidence="5">
    <location>
        <begin position="289"/>
        <end position="307"/>
    </location>
</feature>
<keyword evidence="3 5" id="KW-1133">Transmembrane helix</keyword>
<feature type="transmembrane region" description="Helical" evidence="5">
    <location>
        <begin position="12"/>
        <end position="37"/>
    </location>
</feature>
<dbReference type="EMBL" id="VDCH01000004">
    <property type="protein sequence ID" value="TNJ39625.1"/>
    <property type="molecule type" value="Genomic_DNA"/>
</dbReference>
<feature type="transmembrane region" description="Helical" evidence="5">
    <location>
        <begin position="57"/>
        <end position="77"/>
    </location>
</feature>
<dbReference type="PANTHER" id="PTHR23508:SF10">
    <property type="entry name" value="CARBOXYLIC ACID TRANSPORTER PROTEIN HOMOLOG"/>
    <property type="match status" value="1"/>
</dbReference>
<evidence type="ECO:0000256" key="5">
    <source>
        <dbReference type="SAM" id="Phobius"/>
    </source>
</evidence>
<feature type="domain" description="Major facilitator superfamily (MFS) profile" evidence="6">
    <location>
        <begin position="16"/>
        <end position="402"/>
    </location>
</feature>
<feature type="transmembrane region" description="Helical" evidence="5">
    <location>
        <begin position="110"/>
        <end position="131"/>
    </location>
</feature>
<dbReference type="InterPro" id="IPR011701">
    <property type="entry name" value="MFS"/>
</dbReference>
<evidence type="ECO:0000256" key="3">
    <source>
        <dbReference type="ARBA" id="ARBA00022989"/>
    </source>
</evidence>
<feature type="transmembrane region" description="Helical" evidence="5">
    <location>
        <begin position="143"/>
        <end position="162"/>
    </location>
</feature>
<dbReference type="Pfam" id="PF07690">
    <property type="entry name" value="MFS_1"/>
    <property type="match status" value="1"/>
</dbReference>
<feature type="transmembrane region" description="Helical" evidence="5">
    <location>
        <begin position="313"/>
        <end position="336"/>
    </location>
</feature>
<protein>
    <submittedName>
        <fullName evidence="7">MFS transporter</fullName>
    </submittedName>
</protein>
<accession>A0A5C4S8P0</accession>
<evidence type="ECO:0000256" key="2">
    <source>
        <dbReference type="ARBA" id="ARBA00022692"/>
    </source>
</evidence>
<feature type="transmembrane region" description="Helical" evidence="5">
    <location>
        <begin position="219"/>
        <end position="240"/>
    </location>
</feature>
<name>A0A5C4S8P0_CHLTI</name>
<organism evidence="7 8">
    <name type="scientific">Chlorobaculum thiosulfatiphilum</name>
    <name type="common">Chlorobium limicola f.sp. thiosulfatophilum</name>
    <dbReference type="NCBI Taxonomy" id="115852"/>
    <lineage>
        <taxon>Bacteria</taxon>
        <taxon>Pseudomonadati</taxon>
        <taxon>Chlorobiota</taxon>
        <taxon>Chlorobiia</taxon>
        <taxon>Chlorobiales</taxon>
        <taxon>Chlorobiaceae</taxon>
        <taxon>Chlorobaculum</taxon>
    </lineage>
</organism>
<dbReference type="Gene3D" id="1.20.1250.20">
    <property type="entry name" value="MFS general substrate transporter like domains"/>
    <property type="match status" value="2"/>
</dbReference>
<dbReference type="GO" id="GO:0005886">
    <property type="term" value="C:plasma membrane"/>
    <property type="evidence" value="ECO:0007669"/>
    <property type="project" value="TreeGrafter"/>
</dbReference>
<dbReference type="Proteomes" id="UP000308271">
    <property type="component" value="Unassembled WGS sequence"/>
</dbReference>
<dbReference type="RefSeq" id="WP_139456241.1">
    <property type="nucleotide sequence ID" value="NZ_VDCH01000004.1"/>
</dbReference>
<dbReference type="InterPro" id="IPR036259">
    <property type="entry name" value="MFS_trans_sf"/>
</dbReference>
<dbReference type="InterPro" id="IPR020846">
    <property type="entry name" value="MFS_dom"/>
</dbReference>
<evidence type="ECO:0000256" key="1">
    <source>
        <dbReference type="ARBA" id="ARBA00004141"/>
    </source>
</evidence>
<dbReference type="PROSITE" id="PS50850">
    <property type="entry name" value="MFS"/>
    <property type="match status" value="1"/>
</dbReference>
<evidence type="ECO:0000313" key="7">
    <source>
        <dbReference type="EMBL" id="TNJ39625.1"/>
    </source>
</evidence>
<feature type="transmembrane region" description="Helical" evidence="5">
    <location>
        <begin position="246"/>
        <end position="269"/>
    </location>
</feature>
<feature type="transmembrane region" description="Helical" evidence="5">
    <location>
        <begin position="379"/>
        <end position="398"/>
    </location>
</feature>
<comment type="caution">
    <text evidence="7">The sequence shown here is derived from an EMBL/GenBank/DDBJ whole genome shotgun (WGS) entry which is preliminary data.</text>
</comment>
<comment type="subcellular location">
    <subcellularLocation>
        <location evidence="1">Membrane</location>
        <topology evidence="1">Multi-pass membrane protein</topology>
    </subcellularLocation>
</comment>
<dbReference type="PANTHER" id="PTHR23508">
    <property type="entry name" value="CARBOXYLIC ACID TRANSPORTER PROTEIN HOMOLOG"/>
    <property type="match status" value="1"/>
</dbReference>
<reference evidence="7 8" key="1">
    <citation type="submission" date="2019-05" db="EMBL/GenBank/DDBJ databases">
        <title>Draft Whole-Genome sequence of the green sulfur bacterium Chlorobaculum thiosulfatiphilum DSM 249.</title>
        <authorList>
            <person name="Meyer T.E."/>
            <person name="Kyndt J.A."/>
        </authorList>
    </citation>
    <scope>NUCLEOTIDE SEQUENCE [LARGE SCALE GENOMIC DNA]</scope>
    <source>
        <strain evidence="7 8">DSM 249</strain>
    </source>
</reference>
<keyword evidence="8" id="KW-1185">Reference proteome</keyword>
<keyword evidence="4 5" id="KW-0472">Membrane</keyword>
<dbReference type="GO" id="GO:0046943">
    <property type="term" value="F:carboxylic acid transmembrane transporter activity"/>
    <property type="evidence" value="ECO:0007669"/>
    <property type="project" value="TreeGrafter"/>
</dbReference>
<evidence type="ECO:0000313" key="8">
    <source>
        <dbReference type="Proteomes" id="UP000308271"/>
    </source>
</evidence>
<feature type="transmembrane region" description="Helical" evidence="5">
    <location>
        <begin position="168"/>
        <end position="185"/>
    </location>
</feature>